<organism evidence="3">
    <name type="scientific">marine sediment metagenome</name>
    <dbReference type="NCBI Taxonomy" id="412755"/>
    <lineage>
        <taxon>unclassified sequences</taxon>
        <taxon>metagenomes</taxon>
        <taxon>ecological metagenomes</taxon>
    </lineage>
</organism>
<accession>A0A0F9S009</accession>
<dbReference type="GO" id="GO:0046872">
    <property type="term" value="F:metal ion binding"/>
    <property type="evidence" value="ECO:0007669"/>
    <property type="project" value="UniProtKB-KW"/>
</dbReference>
<dbReference type="PANTHER" id="PTHR13799:SF14">
    <property type="entry name" value="GTP CYCLOHYDROLASE 1 TYPE 2 HOMOLOG"/>
    <property type="match status" value="1"/>
</dbReference>
<dbReference type="PANTHER" id="PTHR13799">
    <property type="entry name" value="NGG1 INTERACTING FACTOR 3"/>
    <property type="match status" value="1"/>
</dbReference>
<dbReference type="Pfam" id="PF01784">
    <property type="entry name" value="DUF34_NIF3"/>
    <property type="match status" value="1"/>
</dbReference>
<dbReference type="GO" id="GO:0005737">
    <property type="term" value="C:cytoplasm"/>
    <property type="evidence" value="ECO:0007669"/>
    <property type="project" value="TreeGrafter"/>
</dbReference>
<comment type="similarity">
    <text evidence="1">Belongs to the GTP cyclohydrolase I type 2/NIF3 family.</text>
</comment>
<evidence type="ECO:0000256" key="2">
    <source>
        <dbReference type="ARBA" id="ARBA00022723"/>
    </source>
</evidence>
<dbReference type="EMBL" id="LAZR01000880">
    <property type="protein sequence ID" value="KKN55542.1"/>
    <property type="molecule type" value="Genomic_DNA"/>
</dbReference>
<comment type="caution">
    <text evidence="3">The sequence shown here is derived from an EMBL/GenBank/DDBJ whole genome shotgun (WGS) entry which is preliminary data.</text>
</comment>
<name>A0A0F9S009_9ZZZZ</name>
<gene>
    <name evidence="3" type="ORF">LCGC14_0581150</name>
</gene>
<dbReference type="AlphaFoldDB" id="A0A0F9S009"/>
<dbReference type="InterPro" id="IPR002678">
    <property type="entry name" value="DUF34/NIF3"/>
</dbReference>
<dbReference type="InterPro" id="IPR036069">
    <property type="entry name" value="DUF34/NIF3_sf"/>
</dbReference>
<dbReference type="Gene3D" id="3.40.1390.30">
    <property type="entry name" value="NIF3 (NGG1p interacting factor 3)-like"/>
    <property type="match status" value="2"/>
</dbReference>
<dbReference type="SUPFAM" id="SSF102705">
    <property type="entry name" value="NIF3 (NGG1p interacting factor 3)-like"/>
    <property type="match status" value="1"/>
</dbReference>
<keyword evidence="2" id="KW-0479">Metal-binding</keyword>
<evidence type="ECO:0000256" key="1">
    <source>
        <dbReference type="ARBA" id="ARBA00006964"/>
    </source>
</evidence>
<evidence type="ECO:0008006" key="4">
    <source>
        <dbReference type="Google" id="ProtNLM"/>
    </source>
</evidence>
<proteinExistence type="inferred from homology"/>
<evidence type="ECO:0000313" key="3">
    <source>
        <dbReference type="EMBL" id="KKN55542.1"/>
    </source>
</evidence>
<protein>
    <recommendedName>
        <fullName evidence="4">GTP cyclohydrolase 1 type 2 homolog</fullName>
    </recommendedName>
</protein>
<dbReference type="FunFam" id="3.40.1390.30:FF:000001">
    <property type="entry name" value="GTP cyclohydrolase 1 type 2"/>
    <property type="match status" value="1"/>
</dbReference>
<sequence length="271" mass="30791">MLFHELRSILIYKLSPKKYKFDSEIYGLQYNTKITYKLIKKVMLTIDLSIEALHYALKNKISLIISHHGLVNNPINVFNQNLINKLILLNKYPISIFVLNSSFTAAEGGVSDTLANSLYLNIDNTFEIKNSKGIKVPIGRICTPKNFLNNCQKITLEDLIKRIKINLNLTQIIYVGNLKKQIKKICLIGGDNSSVKYLKKALKLGCDCFISGKINYFGAIFGRDTGLNLIETSHYEVELLALKKLSNILSLEFPYTEFTVFDSGNPFHVFL</sequence>
<reference evidence="3" key="1">
    <citation type="journal article" date="2015" name="Nature">
        <title>Complex archaea that bridge the gap between prokaryotes and eukaryotes.</title>
        <authorList>
            <person name="Spang A."/>
            <person name="Saw J.H."/>
            <person name="Jorgensen S.L."/>
            <person name="Zaremba-Niedzwiedzka K."/>
            <person name="Martijn J."/>
            <person name="Lind A.E."/>
            <person name="van Eijk R."/>
            <person name="Schleper C."/>
            <person name="Guy L."/>
            <person name="Ettema T.J."/>
        </authorList>
    </citation>
    <scope>NUCLEOTIDE SEQUENCE</scope>
</reference>